<dbReference type="Pfam" id="PF06051">
    <property type="entry name" value="DUF928"/>
    <property type="match status" value="1"/>
</dbReference>
<dbReference type="EMBL" id="JAHHIF010000004">
    <property type="protein sequence ID" value="MBW4543576.1"/>
    <property type="molecule type" value="Genomic_DNA"/>
</dbReference>
<evidence type="ECO:0000313" key="2">
    <source>
        <dbReference type="Proteomes" id="UP000753908"/>
    </source>
</evidence>
<dbReference type="AlphaFoldDB" id="A0A951PGT8"/>
<protein>
    <submittedName>
        <fullName evidence="1">DUF928 domain-containing protein</fullName>
    </submittedName>
</protein>
<sequence>MAWFKRSSRFIILTTLLAVSLAIGIAVNTPAQMQPQLRTDSISGKLPTDWENTFTPPTSGSLPVNREGGGTRGAKCIQGNDSLIALVPASLIGETIAEYPTVFWYMPKTVASQLEFMLQDANQEEIYSTTYTLAKSTDNTVIGTPGIMSLSLPAFANLPPLKLNQEYFWTVALVCNPTDRSLDVFAGGGIKRVQPDPTLARRVQQATPQERIALYANKRLWYETLATLVELQRDRPNSYDLTNAFNKLLTSVGLQGLPSQQVN</sequence>
<proteinExistence type="predicted"/>
<comment type="caution">
    <text evidence="1">The sequence shown here is derived from an EMBL/GenBank/DDBJ whole genome shotgun (WGS) entry which is preliminary data.</text>
</comment>
<evidence type="ECO:0000313" key="1">
    <source>
        <dbReference type="EMBL" id="MBW4543576.1"/>
    </source>
</evidence>
<name>A0A951PGT8_9CYAN</name>
<accession>A0A951PGT8</accession>
<reference evidence="1" key="1">
    <citation type="submission" date="2021-05" db="EMBL/GenBank/DDBJ databases">
        <authorList>
            <person name="Pietrasiak N."/>
            <person name="Ward R."/>
            <person name="Stajich J.E."/>
            <person name="Kurbessoian T."/>
        </authorList>
    </citation>
    <scope>NUCLEOTIDE SEQUENCE</scope>
    <source>
        <strain evidence="1">CPER-KK1</strain>
    </source>
</reference>
<dbReference type="InterPro" id="IPR010328">
    <property type="entry name" value="DUF928"/>
</dbReference>
<dbReference type="Proteomes" id="UP000753908">
    <property type="component" value="Unassembled WGS sequence"/>
</dbReference>
<gene>
    <name evidence="1" type="ORF">KME25_03870</name>
</gene>
<organism evidence="1 2">
    <name type="scientific">Symplocastrum torsivum CPER-KK1</name>
    <dbReference type="NCBI Taxonomy" id="450513"/>
    <lineage>
        <taxon>Bacteria</taxon>
        <taxon>Bacillati</taxon>
        <taxon>Cyanobacteriota</taxon>
        <taxon>Cyanophyceae</taxon>
        <taxon>Oscillatoriophycideae</taxon>
        <taxon>Oscillatoriales</taxon>
        <taxon>Microcoleaceae</taxon>
        <taxon>Symplocastrum</taxon>
    </lineage>
</organism>
<reference evidence="1" key="2">
    <citation type="journal article" date="2022" name="Microbiol. Resour. Announc.">
        <title>Metagenome Sequencing to Explore Phylogenomics of Terrestrial Cyanobacteria.</title>
        <authorList>
            <person name="Ward R.D."/>
            <person name="Stajich J.E."/>
            <person name="Johansen J.R."/>
            <person name="Huntemann M."/>
            <person name="Clum A."/>
            <person name="Foster B."/>
            <person name="Foster B."/>
            <person name="Roux S."/>
            <person name="Palaniappan K."/>
            <person name="Varghese N."/>
            <person name="Mukherjee S."/>
            <person name="Reddy T.B.K."/>
            <person name="Daum C."/>
            <person name="Copeland A."/>
            <person name="Chen I.A."/>
            <person name="Ivanova N.N."/>
            <person name="Kyrpides N.C."/>
            <person name="Shapiro N."/>
            <person name="Eloe-Fadrosh E.A."/>
            <person name="Pietrasiak N."/>
        </authorList>
    </citation>
    <scope>NUCLEOTIDE SEQUENCE</scope>
    <source>
        <strain evidence="1">CPER-KK1</strain>
    </source>
</reference>